<proteinExistence type="predicted"/>
<comment type="caution">
    <text evidence="2">The sequence shown here is derived from an EMBL/GenBank/DDBJ whole genome shotgun (WGS) entry which is preliminary data.</text>
</comment>
<protein>
    <submittedName>
        <fullName evidence="2">Uncharacterized protein</fullName>
    </submittedName>
</protein>
<evidence type="ECO:0000313" key="2">
    <source>
        <dbReference type="EMBL" id="GIH95343.1"/>
    </source>
</evidence>
<dbReference type="Proteomes" id="UP000619788">
    <property type="component" value="Unassembled WGS sequence"/>
</dbReference>
<dbReference type="AlphaFoldDB" id="A0A8J3WMU4"/>
<feature type="region of interest" description="Disordered" evidence="1">
    <location>
        <begin position="53"/>
        <end position="75"/>
    </location>
</feature>
<evidence type="ECO:0000313" key="3">
    <source>
        <dbReference type="Proteomes" id="UP000619788"/>
    </source>
</evidence>
<gene>
    <name evidence="2" type="ORF">Psi01_59730</name>
</gene>
<sequence length="220" mass="23383">MSVEQHVQGIVHNAITGALRKQDRWLPLTVRMALTESALGVLREAGYVIVPAAPEEPSASPGVSDHTDTSTAPSADHAEIGRLRALIDTYEHPDATKTVNAWRDYAKHWRDRAECSEPGAALALLRREAARIRVESAGDPLVGWALDRMLAAIPANAENGAASKVTIPADLYDRLISIAAYVSRGRGYVGVEPYPDATARATLGALPAPSTGDTPEATCG</sequence>
<organism evidence="2 3">
    <name type="scientific">Planobispora siamensis</name>
    <dbReference type="NCBI Taxonomy" id="936338"/>
    <lineage>
        <taxon>Bacteria</taxon>
        <taxon>Bacillati</taxon>
        <taxon>Actinomycetota</taxon>
        <taxon>Actinomycetes</taxon>
        <taxon>Streptosporangiales</taxon>
        <taxon>Streptosporangiaceae</taxon>
        <taxon>Planobispora</taxon>
    </lineage>
</organism>
<reference evidence="2 3" key="1">
    <citation type="submission" date="2021-01" db="EMBL/GenBank/DDBJ databases">
        <title>Whole genome shotgun sequence of Planobispora siamensis NBRC 107568.</title>
        <authorList>
            <person name="Komaki H."/>
            <person name="Tamura T."/>
        </authorList>
    </citation>
    <scope>NUCLEOTIDE SEQUENCE [LARGE SCALE GENOMIC DNA]</scope>
    <source>
        <strain evidence="2 3">NBRC 107568</strain>
    </source>
</reference>
<evidence type="ECO:0000256" key="1">
    <source>
        <dbReference type="SAM" id="MobiDB-lite"/>
    </source>
</evidence>
<dbReference type="EMBL" id="BOOJ01000052">
    <property type="protein sequence ID" value="GIH95343.1"/>
    <property type="molecule type" value="Genomic_DNA"/>
</dbReference>
<accession>A0A8J3WMU4</accession>
<dbReference type="RefSeq" id="WP_204067440.1">
    <property type="nucleotide sequence ID" value="NZ_BOOJ01000052.1"/>
</dbReference>
<name>A0A8J3WMU4_9ACTN</name>
<keyword evidence="3" id="KW-1185">Reference proteome</keyword>